<protein>
    <submittedName>
        <fullName evidence="9">Rhomboid family intramembrane serine protease</fullName>
    </submittedName>
</protein>
<keyword evidence="9" id="KW-0645">Protease</keyword>
<organism evidence="9 10">
    <name type="scientific">Roseibium aggregatum</name>
    <dbReference type="NCBI Taxonomy" id="187304"/>
    <lineage>
        <taxon>Bacteria</taxon>
        <taxon>Pseudomonadati</taxon>
        <taxon>Pseudomonadota</taxon>
        <taxon>Alphaproteobacteria</taxon>
        <taxon>Hyphomicrobiales</taxon>
        <taxon>Stappiaceae</taxon>
        <taxon>Roseibium</taxon>
    </lineage>
</organism>
<dbReference type="InterPro" id="IPR035952">
    <property type="entry name" value="Rhomboid-like_sf"/>
</dbReference>
<feature type="domain" description="Peptidase S54 rhomboid" evidence="8">
    <location>
        <begin position="75"/>
        <end position="219"/>
    </location>
</feature>
<dbReference type="PANTHER" id="PTHR43066:SF26">
    <property type="entry name" value="RHOMBOID PROTEASE GLPG"/>
    <property type="match status" value="1"/>
</dbReference>
<feature type="transmembrane region" description="Helical" evidence="7">
    <location>
        <begin position="198"/>
        <end position="217"/>
    </location>
</feature>
<dbReference type="Proteomes" id="UP000598467">
    <property type="component" value="Unassembled WGS sequence"/>
</dbReference>
<evidence type="ECO:0000256" key="5">
    <source>
        <dbReference type="ARBA" id="ARBA00022989"/>
    </source>
</evidence>
<feature type="transmembrane region" description="Helical" evidence="7">
    <location>
        <begin position="112"/>
        <end position="130"/>
    </location>
</feature>
<gene>
    <name evidence="9" type="ORF">HK439_09300</name>
</gene>
<evidence type="ECO:0000256" key="3">
    <source>
        <dbReference type="ARBA" id="ARBA00022519"/>
    </source>
</evidence>
<dbReference type="PANTHER" id="PTHR43066">
    <property type="entry name" value="RHOMBOID-RELATED PROTEIN"/>
    <property type="match status" value="1"/>
</dbReference>
<feature type="transmembrane region" description="Helical" evidence="7">
    <location>
        <begin position="21"/>
        <end position="39"/>
    </location>
</feature>
<dbReference type="EMBL" id="JABFCZ010000009">
    <property type="protein sequence ID" value="MBD1546457.1"/>
    <property type="molecule type" value="Genomic_DNA"/>
</dbReference>
<sequence length="229" mass="25065">MFIPLHDHNTIKHVYRPIVNWALLATNVLVFVVVQHAGVGDAATISDYSYGLISSVLFDMKDLTPDLQAVPDTATLITYAFLHGDWMHLIGNMLFLWVFGDNVEDAMGHVRYLVFYLACAAGAGLAYALTSYGSDVPLIGASGATAGIIAAYLMLHPHVKIWVLALGRIPLRLSARWVLGAWIVLQVFNVVVDQESNVAWSAHIGGLITGAILVLFLRRRGVPLFDKNL</sequence>
<comment type="caution">
    <text evidence="9">The sequence shown here is derived from an EMBL/GenBank/DDBJ whole genome shotgun (WGS) entry which is preliminary data.</text>
</comment>
<evidence type="ECO:0000313" key="10">
    <source>
        <dbReference type="Proteomes" id="UP000598467"/>
    </source>
</evidence>
<feature type="transmembrane region" description="Helical" evidence="7">
    <location>
        <begin position="76"/>
        <end position="100"/>
    </location>
</feature>
<dbReference type="InterPro" id="IPR022764">
    <property type="entry name" value="Peptidase_S54_rhomboid_dom"/>
</dbReference>
<feature type="transmembrane region" description="Helical" evidence="7">
    <location>
        <begin position="136"/>
        <end position="155"/>
    </location>
</feature>
<keyword evidence="2" id="KW-1003">Cell membrane</keyword>
<reference evidence="9" key="1">
    <citation type="submission" date="2020-05" db="EMBL/GenBank/DDBJ databases">
        <title>Identification of trans-AT polyketide cluster in two marine bacteria, producers of a novel glutaramide-containing polyketide sesbanimide D and analogs.</title>
        <authorList>
            <person name="Kacar D."/>
            <person name="Rodriguez P."/>
            <person name="Canedo L."/>
            <person name="Gonzalez E."/>
            <person name="Galan B."/>
            <person name="De La Calle F."/>
            <person name="Garcia J.L."/>
        </authorList>
    </citation>
    <scope>NUCLEOTIDE SEQUENCE</scope>
    <source>
        <strain evidence="9">PHM038</strain>
    </source>
</reference>
<keyword evidence="6 7" id="KW-0472">Membrane</keyword>
<evidence type="ECO:0000259" key="8">
    <source>
        <dbReference type="Pfam" id="PF01694"/>
    </source>
</evidence>
<dbReference type="GO" id="GO:0004252">
    <property type="term" value="F:serine-type endopeptidase activity"/>
    <property type="evidence" value="ECO:0007669"/>
    <property type="project" value="InterPro"/>
</dbReference>
<dbReference type="GO" id="GO:0006508">
    <property type="term" value="P:proteolysis"/>
    <property type="evidence" value="ECO:0007669"/>
    <property type="project" value="UniProtKB-KW"/>
</dbReference>
<comment type="subcellular location">
    <subcellularLocation>
        <location evidence="1">Membrane</location>
        <topology evidence="1">Multi-pass membrane protein</topology>
    </subcellularLocation>
</comment>
<feature type="transmembrane region" description="Helical" evidence="7">
    <location>
        <begin position="175"/>
        <end position="192"/>
    </location>
</feature>
<proteinExistence type="predicted"/>
<evidence type="ECO:0000313" key="9">
    <source>
        <dbReference type="EMBL" id="MBD1546457.1"/>
    </source>
</evidence>
<dbReference type="SUPFAM" id="SSF144091">
    <property type="entry name" value="Rhomboid-like"/>
    <property type="match status" value="1"/>
</dbReference>
<name>A0A926S6G2_9HYPH</name>
<accession>A0A926S6G2</accession>
<evidence type="ECO:0000256" key="7">
    <source>
        <dbReference type="SAM" id="Phobius"/>
    </source>
</evidence>
<evidence type="ECO:0000256" key="2">
    <source>
        <dbReference type="ARBA" id="ARBA00022475"/>
    </source>
</evidence>
<dbReference type="AlphaFoldDB" id="A0A926S6G2"/>
<keyword evidence="5 7" id="KW-1133">Transmembrane helix</keyword>
<evidence type="ECO:0000256" key="1">
    <source>
        <dbReference type="ARBA" id="ARBA00004141"/>
    </source>
</evidence>
<keyword evidence="4 7" id="KW-0812">Transmembrane</keyword>
<dbReference type="GO" id="GO:0016020">
    <property type="term" value="C:membrane"/>
    <property type="evidence" value="ECO:0007669"/>
    <property type="project" value="UniProtKB-SubCell"/>
</dbReference>
<dbReference type="RefSeq" id="WP_190291130.1">
    <property type="nucleotide sequence ID" value="NZ_JABFCZ010000009.1"/>
</dbReference>
<dbReference type="Pfam" id="PF01694">
    <property type="entry name" value="Rhomboid"/>
    <property type="match status" value="1"/>
</dbReference>
<evidence type="ECO:0000256" key="6">
    <source>
        <dbReference type="ARBA" id="ARBA00023136"/>
    </source>
</evidence>
<keyword evidence="3" id="KW-0997">Cell inner membrane</keyword>
<evidence type="ECO:0000256" key="4">
    <source>
        <dbReference type="ARBA" id="ARBA00022692"/>
    </source>
</evidence>
<keyword evidence="9" id="KW-0378">Hydrolase</keyword>
<dbReference type="Gene3D" id="1.20.1540.10">
    <property type="entry name" value="Rhomboid-like"/>
    <property type="match status" value="1"/>
</dbReference>